<dbReference type="InterPro" id="IPR006195">
    <property type="entry name" value="aa-tRNA-synth_II"/>
</dbReference>
<comment type="similarity">
    <text evidence="2">Belongs to the class-II aminoacyl-tRNA synthetase family. Type 2 subfamily.</text>
</comment>
<sequence length="531" mass="59536">MVNNKPPEGAEKPDSKKALKKEAKKAEKAAKKAEHKGTFLQNESSISEEGDVSSGKYGNLPLIRSDTTASIRKFTYVKELNKSLSDRIVWVRARLHTVRARGKQCFIVLRQREFTVQVLINVSDTVSKSMVKFSSNIPKESIVDLEAKVVEAPAGVAACSQREVELVATQIWVVSSSAPQLPLQIEDASRPEKPDDEEGLNIRVNQDTRLDNRVLDLRTPTNQAIFRIEAGVCRLFREILTKKGFVEIHTPKIIPAASEGGANVFTVSYFKGSAYLAQSPQLYKQMAIAADFEKVFTVGAVFRAEDSNTHRHLTEFVGLDLEMAFHYHYHEVMLTIGDLFTEIFKGLRDQYTTEIAIVGQQFSAEPFTFLDPPLVLQYPQARKMLAEAGVEIGEEEDLSTPSEKLLGRLVKAKYDTDFYILDKYPLAVRPFYTMPDPQNPIASNSYDMFMRGEEIISGAQRIHDPEFLTERAKHHGIDISTIASYIDAFKYGCPPHAGGGIGLERVVMLYLGLDNIRKTSMFPRDPKRIAP</sequence>
<feature type="domain" description="Aminoacyl-transfer RNA synthetases class-II family profile" evidence="14">
    <location>
        <begin position="226"/>
        <end position="523"/>
    </location>
</feature>
<dbReference type="PROSITE" id="PS50862">
    <property type="entry name" value="AA_TRNA_LIGASE_II"/>
    <property type="match status" value="1"/>
</dbReference>
<evidence type="ECO:0000256" key="9">
    <source>
        <dbReference type="ARBA" id="ARBA00022917"/>
    </source>
</evidence>
<accession>A0AAV8WTR6</accession>
<dbReference type="CDD" id="cd04320">
    <property type="entry name" value="AspRS_cyto_N"/>
    <property type="match status" value="1"/>
</dbReference>
<dbReference type="HAMAP" id="MF_02075">
    <property type="entry name" value="Asp_tRNA_synth_type2"/>
    <property type="match status" value="1"/>
</dbReference>
<comment type="catalytic activity">
    <reaction evidence="12">
        <text>tRNA(Asp) + L-aspartate + ATP = L-aspartyl-tRNA(Asp) + AMP + diphosphate</text>
        <dbReference type="Rhea" id="RHEA:19649"/>
        <dbReference type="Rhea" id="RHEA-COMP:9660"/>
        <dbReference type="Rhea" id="RHEA-COMP:9678"/>
        <dbReference type="ChEBI" id="CHEBI:29991"/>
        <dbReference type="ChEBI" id="CHEBI:30616"/>
        <dbReference type="ChEBI" id="CHEBI:33019"/>
        <dbReference type="ChEBI" id="CHEBI:78442"/>
        <dbReference type="ChEBI" id="CHEBI:78516"/>
        <dbReference type="ChEBI" id="CHEBI:456215"/>
        <dbReference type="EC" id="6.1.1.12"/>
    </reaction>
</comment>
<dbReference type="GO" id="GO:0005829">
    <property type="term" value="C:cytosol"/>
    <property type="evidence" value="ECO:0007669"/>
    <property type="project" value="TreeGrafter"/>
</dbReference>
<dbReference type="PRINTS" id="PR01042">
    <property type="entry name" value="TRNASYNTHASP"/>
</dbReference>
<comment type="subcellular location">
    <subcellularLocation>
        <location evidence="1">Cytoplasm</location>
    </subcellularLocation>
</comment>
<evidence type="ECO:0000256" key="6">
    <source>
        <dbReference type="ARBA" id="ARBA00022598"/>
    </source>
</evidence>
<evidence type="ECO:0000256" key="11">
    <source>
        <dbReference type="ARBA" id="ARBA00033155"/>
    </source>
</evidence>
<dbReference type="AlphaFoldDB" id="A0AAV8WTR6"/>
<evidence type="ECO:0000256" key="7">
    <source>
        <dbReference type="ARBA" id="ARBA00022741"/>
    </source>
</evidence>
<evidence type="ECO:0000256" key="5">
    <source>
        <dbReference type="ARBA" id="ARBA00022490"/>
    </source>
</evidence>
<dbReference type="EC" id="6.1.1.12" evidence="3"/>
<comment type="caution">
    <text evidence="15">The sequence shown here is derived from an EMBL/GenBank/DDBJ whole genome shotgun (WGS) entry which is preliminary data.</text>
</comment>
<dbReference type="InterPro" id="IPR004365">
    <property type="entry name" value="NA-bd_OB_tRNA"/>
</dbReference>
<dbReference type="SUPFAM" id="SSF55681">
    <property type="entry name" value="Class II aaRS and biotin synthetases"/>
    <property type="match status" value="1"/>
</dbReference>
<dbReference type="GO" id="GO:0017101">
    <property type="term" value="C:aminoacyl-tRNA synthetase multienzyme complex"/>
    <property type="evidence" value="ECO:0007669"/>
    <property type="project" value="TreeGrafter"/>
</dbReference>
<evidence type="ECO:0000256" key="3">
    <source>
        <dbReference type="ARBA" id="ARBA00012841"/>
    </source>
</evidence>
<dbReference type="PANTHER" id="PTHR43450">
    <property type="entry name" value="ASPARTYL-TRNA SYNTHETASE"/>
    <property type="match status" value="1"/>
</dbReference>
<evidence type="ECO:0000259" key="14">
    <source>
        <dbReference type="PROSITE" id="PS50862"/>
    </source>
</evidence>
<dbReference type="CDD" id="cd00776">
    <property type="entry name" value="AsxRS_core"/>
    <property type="match status" value="1"/>
</dbReference>
<dbReference type="NCBIfam" id="TIGR00458">
    <property type="entry name" value="aspS_nondisc"/>
    <property type="match status" value="1"/>
</dbReference>
<dbReference type="Pfam" id="PF00152">
    <property type="entry name" value="tRNA-synt_2"/>
    <property type="match status" value="1"/>
</dbReference>
<dbReference type="Gene3D" id="2.40.50.140">
    <property type="entry name" value="Nucleic acid-binding proteins"/>
    <property type="match status" value="1"/>
</dbReference>
<protein>
    <recommendedName>
        <fullName evidence="4">Aspartate--tRNA ligase, cytoplasmic</fullName>
        <ecNumber evidence="3">6.1.1.12</ecNumber>
    </recommendedName>
    <alternativeName>
        <fullName evidence="11">Aspartyl-tRNA synthetase</fullName>
    </alternativeName>
</protein>
<dbReference type="GO" id="GO:0003723">
    <property type="term" value="F:RNA binding"/>
    <property type="evidence" value="ECO:0007669"/>
    <property type="project" value="TreeGrafter"/>
</dbReference>
<dbReference type="InterPro" id="IPR012340">
    <property type="entry name" value="NA-bd_OB-fold"/>
</dbReference>
<evidence type="ECO:0000256" key="13">
    <source>
        <dbReference type="SAM" id="MobiDB-lite"/>
    </source>
</evidence>
<organism evidence="15 16">
    <name type="scientific">Rhamnusium bicolor</name>
    <dbReference type="NCBI Taxonomy" id="1586634"/>
    <lineage>
        <taxon>Eukaryota</taxon>
        <taxon>Metazoa</taxon>
        <taxon>Ecdysozoa</taxon>
        <taxon>Arthropoda</taxon>
        <taxon>Hexapoda</taxon>
        <taxon>Insecta</taxon>
        <taxon>Pterygota</taxon>
        <taxon>Neoptera</taxon>
        <taxon>Endopterygota</taxon>
        <taxon>Coleoptera</taxon>
        <taxon>Polyphaga</taxon>
        <taxon>Cucujiformia</taxon>
        <taxon>Chrysomeloidea</taxon>
        <taxon>Cerambycidae</taxon>
        <taxon>Lepturinae</taxon>
        <taxon>Rhagiini</taxon>
        <taxon>Rhamnusium</taxon>
    </lineage>
</organism>
<evidence type="ECO:0000256" key="1">
    <source>
        <dbReference type="ARBA" id="ARBA00004496"/>
    </source>
</evidence>
<feature type="region of interest" description="Disordered" evidence="13">
    <location>
        <begin position="1"/>
        <end position="54"/>
    </location>
</feature>
<dbReference type="InterPro" id="IPR045864">
    <property type="entry name" value="aa-tRNA-synth_II/BPL/LPL"/>
</dbReference>
<dbReference type="Gene3D" id="3.30.930.10">
    <property type="entry name" value="Bira Bifunctional Protein, Domain 2"/>
    <property type="match status" value="1"/>
</dbReference>
<dbReference type="EMBL" id="JANEYF010004762">
    <property type="protein sequence ID" value="KAJ8930144.1"/>
    <property type="molecule type" value="Genomic_DNA"/>
</dbReference>
<dbReference type="InterPro" id="IPR002312">
    <property type="entry name" value="Asp/Asn-tRNA-synth_IIb"/>
</dbReference>
<keyword evidence="9" id="KW-0648">Protein biosynthesis</keyword>
<evidence type="ECO:0000313" key="16">
    <source>
        <dbReference type="Proteomes" id="UP001162156"/>
    </source>
</evidence>
<dbReference type="NCBIfam" id="NF003483">
    <property type="entry name" value="PRK05159.1"/>
    <property type="match status" value="1"/>
</dbReference>
<dbReference type="InterPro" id="IPR004364">
    <property type="entry name" value="Aa-tRNA-synt_II"/>
</dbReference>
<feature type="compositionally biased region" description="Basic and acidic residues" evidence="13">
    <location>
        <begin position="8"/>
        <end position="37"/>
    </location>
</feature>
<dbReference type="InterPro" id="IPR004523">
    <property type="entry name" value="Asp-tRNA_synthase_2"/>
</dbReference>
<evidence type="ECO:0000256" key="12">
    <source>
        <dbReference type="ARBA" id="ARBA00047904"/>
    </source>
</evidence>
<reference evidence="15" key="1">
    <citation type="journal article" date="2023" name="Insect Mol. Biol.">
        <title>Genome sequencing provides insights into the evolution of gene families encoding plant cell wall-degrading enzymes in longhorned beetles.</title>
        <authorList>
            <person name="Shin N.R."/>
            <person name="Okamura Y."/>
            <person name="Kirsch R."/>
            <person name="Pauchet Y."/>
        </authorList>
    </citation>
    <scope>NUCLEOTIDE SEQUENCE</scope>
    <source>
        <strain evidence="15">RBIC_L_NR</strain>
    </source>
</reference>
<dbReference type="GO" id="GO:0004815">
    <property type="term" value="F:aspartate-tRNA ligase activity"/>
    <property type="evidence" value="ECO:0007669"/>
    <property type="project" value="UniProtKB-EC"/>
</dbReference>
<keyword evidence="16" id="KW-1185">Reference proteome</keyword>
<keyword evidence="7" id="KW-0547">Nucleotide-binding</keyword>
<dbReference type="Pfam" id="PF01336">
    <property type="entry name" value="tRNA_anti-codon"/>
    <property type="match status" value="1"/>
</dbReference>
<dbReference type="GO" id="GO:0005524">
    <property type="term" value="F:ATP binding"/>
    <property type="evidence" value="ECO:0007669"/>
    <property type="project" value="UniProtKB-KW"/>
</dbReference>
<dbReference type="Proteomes" id="UP001162156">
    <property type="component" value="Unassembled WGS sequence"/>
</dbReference>
<evidence type="ECO:0000256" key="4">
    <source>
        <dbReference type="ARBA" id="ARBA00018853"/>
    </source>
</evidence>
<evidence type="ECO:0000256" key="8">
    <source>
        <dbReference type="ARBA" id="ARBA00022840"/>
    </source>
</evidence>
<keyword evidence="10" id="KW-0030">Aminoacyl-tRNA synthetase</keyword>
<name>A0AAV8WTR6_9CUCU</name>
<dbReference type="GO" id="GO:0006422">
    <property type="term" value="P:aspartyl-tRNA aminoacylation"/>
    <property type="evidence" value="ECO:0007669"/>
    <property type="project" value="InterPro"/>
</dbReference>
<dbReference type="PANTHER" id="PTHR43450:SF1">
    <property type="entry name" value="ASPARTATE--TRNA LIGASE, CYTOPLASMIC"/>
    <property type="match status" value="1"/>
</dbReference>
<dbReference type="SUPFAM" id="SSF50249">
    <property type="entry name" value="Nucleic acid-binding proteins"/>
    <property type="match status" value="1"/>
</dbReference>
<keyword evidence="6" id="KW-0436">Ligase</keyword>
<dbReference type="FunFam" id="3.30.930.10:FF:000013">
    <property type="entry name" value="Aspartate--tRNA ligase, cytoplasmic"/>
    <property type="match status" value="1"/>
</dbReference>
<evidence type="ECO:0000256" key="10">
    <source>
        <dbReference type="ARBA" id="ARBA00023146"/>
    </source>
</evidence>
<gene>
    <name evidence="15" type="ORF">NQ314_017074</name>
</gene>
<evidence type="ECO:0000313" key="15">
    <source>
        <dbReference type="EMBL" id="KAJ8930144.1"/>
    </source>
</evidence>
<proteinExistence type="inferred from homology"/>
<keyword evidence="8" id="KW-0067">ATP-binding</keyword>
<keyword evidence="5" id="KW-0963">Cytoplasm</keyword>
<evidence type="ECO:0000256" key="2">
    <source>
        <dbReference type="ARBA" id="ARBA00005312"/>
    </source>
</evidence>